<dbReference type="AlphaFoldDB" id="A0A0L8HWK7"/>
<dbReference type="EMBL" id="KQ417133">
    <property type="protein sequence ID" value="KOF93576.1"/>
    <property type="molecule type" value="Genomic_DNA"/>
</dbReference>
<accession>A0A0L8HWK7</accession>
<protein>
    <submittedName>
        <fullName evidence="1">Uncharacterized protein</fullName>
    </submittedName>
</protein>
<organism evidence="1">
    <name type="scientific">Octopus bimaculoides</name>
    <name type="common">California two-spotted octopus</name>
    <dbReference type="NCBI Taxonomy" id="37653"/>
    <lineage>
        <taxon>Eukaryota</taxon>
        <taxon>Metazoa</taxon>
        <taxon>Spiralia</taxon>
        <taxon>Lophotrochozoa</taxon>
        <taxon>Mollusca</taxon>
        <taxon>Cephalopoda</taxon>
        <taxon>Coleoidea</taxon>
        <taxon>Octopodiformes</taxon>
        <taxon>Octopoda</taxon>
        <taxon>Incirrata</taxon>
        <taxon>Octopodidae</taxon>
        <taxon>Octopus</taxon>
    </lineage>
</organism>
<evidence type="ECO:0000313" key="1">
    <source>
        <dbReference type="EMBL" id="KOF93576.1"/>
    </source>
</evidence>
<sequence length="51" mass="5861">MNNISSETLQNSTININNSYVTAHLITISNSQNNYDPITKNSFIKHFLIYQ</sequence>
<gene>
    <name evidence="1" type="ORF">OCBIM_22004081mg</name>
</gene>
<name>A0A0L8HWK7_OCTBM</name>
<reference evidence="1" key="1">
    <citation type="submission" date="2015-07" db="EMBL/GenBank/DDBJ databases">
        <title>MeaNS - Measles Nucleotide Surveillance Program.</title>
        <authorList>
            <person name="Tran T."/>
            <person name="Druce J."/>
        </authorList>
    </citation>
    <scope>NUCLEOTIDE SEQUENCE</scope>
    <source>
        <strain evidence="1">UCB-OBI-ISO-001</strain>
        <tissue evidence="1">Gonad</tissue>
    </source>
</reference>
<proteinExistence type="predicted"/>